<dbReference type="Proteomes" id="UP000515861">
    <property type="component" value="Chromosome"/>
</dbReference>
<dbReference type="KEGG" id="ssau:H8M03_04250"/>
<dbReference type="SMART" id="SM01126">
    <property type="entry name" value="DDE_Tnp_IS1595"/>
    <property type="match status" value="1"/>
</dbReference>
<keyword evidence="3" id="KW-1185">Reference proteome</keyword>
<dbReference type="InterPro" id="IPR024442">
    <property type="entry name" value="Transposase_Zn_ribbon"/>
</dbReference>
<dbReference type="NCBIfam" id="NF033547">
    <property type="entry name" value="transpos_IS1595"/>
    <property type="match status" value="1"/>
</dbReference>
<dbReference type="PANTHER" id="PTHR47163">
    <property type="entry name" value="DDE_TNP_IS1595 DOMAIN-CONTAINING PROTEIN"/>
    <property type="match status" value="1"/>
</dbReference>
<dbReference type="RefSeq" id="WP_187480503.1">
    <property type="nucleotide sequence ID" value="NZ_CP060697.1"/>
</dbReference>
<organism evidence="2 3">
    <name type="scientific">Sphingomonas sabuli</name>
    <dbReference type="NCBI Taxonomy" id="2764186"/>
    <lineage>
        <taxon>Bacteria</taxon>
        <taxon>Pseudomonadati</taxon>
        <taxon>Pseudomonadota</taxon>
        <taxon>Alphaproteobacteria</taxon>
        <taxon>Sphingomonadales</taxon>
        <taxon>Sphingomonadaceae</taxon>
        <taxon>Sphingomonas</taxon>
    </lineage>
</organism>
<accession>A0A7G9L4J9</accession>
<dbReference type="InterPro" id="IPR053164">
    <property type="entry name" value="IS1016-like_transposase"/>
</dbReference>
<sequence length="304" mass="34237">MNVNITDPIFHSEEKAEAHIFNSRWPDGEPICPHSGSTKVRRMGGKTQAGMFLCNDCRDKFTVRTGTVMERSHVPLHKWLLATHLMAASKKGMSAAQMGRMLGVTYKTAWFLCHRIREAMDEANGTGPLGGPDKVIESDEAYVGGFKKKRLSGKVAPKKKVVTLVERGGRARSFHVTHVNFSIVRNALVTNAHRSSHLRTDDARFYNTIGREFASHETTLHSNREFSRGNGNHSNTAENFFSILKRGVIGTYHHWSLQHIHRYLAEFDLRYSTKDATDTDRAAAILKGMEGRRLTYRRTGLLTA</sequence>
<dbReference type="InterPro" id="IPR024445">
    <property type="entry name" value="Tnp_ISXO2-like"/>
</dbReference>
<reference evidence="2 3" key="1">
    <citation type="submission" date="2020-08" db="EMBL/GenBank/DDBJ databases">
        <title>Sphingomonas sp. sand1-3 16S ribosomal RNA gene Genome sequencing and assembly.</title>
        <authorList>
            <person name="Kang M."/>
        </authorList>
    </citation>
    <scope>NUCLEOTIDE SEQUENCE [LARGE SCALE GENOMIC DNA]</scope>
    <source>
        <strain evidence="3">sand1-3</strain>
    </source>
</reference>
<protein>
    <submittedName>
        <fullName evidence="2">IS1595 family transposase</fullName>
    </submittedName>
</protein>
<dbReference type="EMBL" id="CP060697">
    <property type="protein sequence ID" value="QNM83548.1"/>
    <property type="molecule type" value="Genomic_DNA"/>
</dbReference>
<name>A0A7G9L4J9_9SPHN</name>
<evidence type="ECO:0000313" key="3">
    <source>
        <dbReference type="Proteomes" id="UP000515861"/>
    </source>
</evidence>
<dbReference type="Pfam" id="PF12762">
    <property type="entry name" value="DDE_Tnp_IS1595"/>
    <property type="match status" value="1"/>
</dbReference>
<gene>
    <name evidence="2" type="ORF">H8M03_04250</name>
</gene>
<dbReference type="PANTHER" id="PTHR47163:SF2">
    <property type="entry name" value="SI:DKEY-17M8.2"/>
    <property type="match status" value="1"/>
</dbReference>
<evidence type="ECO:0000259" key="1">
    <source>
        <dbReference type="SMART" id="SM01126"/>
    </source>
</evidence>
<proteinExistence type="predicted"/>
<dbReference type="AlphaFoldDB" id="A0A7G9L4J9"/>
<feature type="domain" description="ISXO2-like transposase" evidence="1">
    <location>
        <begin position="128"/>
        <end position="272"/>
    </location>
</feature>
<evidence type="ECO:0000313" key="2">
    <source>
        <dbReference type="EMBL" id="QNM83548.1"/>
    </source>
</evidence>
<dbReference type="Pfam" id="PF12760">
    <property type="entry name" value="Zn_ribbon_IS1595"/>
    <property type="match status" value="1"/>
</dbReference>